<dbReference type="InParanoid" id="A0A0C2ZRT5"/>
<protein>
    <submittedName>
        <fullName evidence="1">Uncharacterized protein</fullName>
    </submittedName>
</protein>
<accession>A0A0C2ZRT5</accession>
<name>A0A0C2ZRT5_9AGAM</name>
<proteinExistence type="predicted"/>
<dbReference type="EMBL" id="KN822137">
    <property type="protein sequence ID" value="KIM55287.1"/>
    <property type="molecule type" value="Genomic_DNA"/>
</dbReference>
<keyword evidence="2" id="KW-1185">Reference proteome</keyword>
<sequence>MTSCPLQKKHLRNVFSSPNRDQLKEALQSGGACEFDVRKVFWQNIIQVDFYPIPVCNLDELIHTKMAFDIKTAELFSGNIRLDCSVNAIVGVGAFKTAHIGSVPNHDIVLKWPYINDAPDGPACPPFTQFTLKDESNILYHEANVLYWAKALLKMT</sequence>
<dbReference type="HOGENOM" id="CLU_1687720_0_0_1"/>
<organism evidence="1 2">
    <name type="scientific">Scleroderma citrinum Foug A</name>
    <dbReference type="NCBI Taxonomy" id="1036808"/>
    <lineage>
        <taxon>Eukaryota</taxon>
        <taxon>Fungi</taxon>
        <taxon>Dikarya</taxon>
        <taxon>Basidiomycota</taxon>
        <taxon>Agaricomycotina</taxon>
        <taxon>Agaricomycetes</taxon>
        <taxon>Agaricomycetidae</taxon>
        <taxon>Boletales</taxon>
        <taxon>Sclerodermatineae</taxon>
        <taxon>Sclerodermataceae</taxon>
        <taxon>Scleroderma</taxon>
    </lineage>
</organism>
<dbReference type="AlphaFoldDB" id="A0A0C2ZRT5"/>
<reference evidence="2" key="2">
    <citation type="submission" date="2015-01" db="EMBL/GenBank/DDBJ databases">
        <title>Evolutionary Origins and Diversification of the Mycorrhizal Mutualists.</title>
        <authorList>
            <consortium name="DOE Joint Genome Institute"/>
            <consortium name="Mycorrhizal Genomics Consortium"/>
            <person name="Kohler A."/>
            <person name="Kuo A."/>
            <person name="Nagy L.G."/>
            <person name="Floudas D."/>
            <person name="Copeland A."/>
            <person name="Barry K.W."/>
            <person name="Cichocki N."/>
            <person name="Veneault-Fourrey C."/>
            <person name="LaButti K."/>
            <person name="Lindquist E.A."/>
            <person name="Lipzen A."/>
            <person name="Lundell T."/>
            <person name="Morin E."/>
            <person name="Murat C."/>
            <person name="Riley R."/>
            <person name="Ohm R."/>
            <person name="Sun H."/>
            <person name="Tunlid A."/>
            <person name="Henrissat B."/>
            <person name="Grigoriev I.V."/>
            <person name="Hibbett D.S."/>
            <person name="Martin F."/>
        </authorList>
    </citation>
    <scope>NUCLEOTIDE SEQUENCE [LARGE SCALE GENOMIC DNA]</scope>
    <source>
        <strain evidence="2">Foug A</strain>
    </source>
</reference>
<reference evidence="1 2" key="1">
    <citation type="submission" date="2014-04" db="EMBL/GenBank/DDBJ databases">
        <authorList>
            <consortium name="DOE Joint Genome Institute"/>
            <person name="Kuo A."/>
            <person name="Kohler A."/>
            <person name="Nagy L.G."/>
            <person name="Floudas D."/>
            <person name="Copeland A."/>
            <person name="Barry K.W."/>
            <person name="Cichocki N."/>
            <person name="Veneault-Fourrey C."/>
            <person name="LaButti K."/>
            <person name="Lindquist E.A."/>
            <person name="Lipzen A."/>
            <person name="Lundell T."/>
            <person name="Morin E."/>
            <person name="Murat C."/>
            <person name="Sun H."/>
            <person name="Tunlid A."/>
            <person name="Henrissat B."/>
            <person name="Grigoriev I.V."/>
            <person name="Hibbett D.S."/>
            <person name="Martin F."/>
            <person name="Nordberg H.P."/>
            <person name="Cantor M.N."/>
            <person name="Hua S.X."/>
        </authorList>
    </citation>
    <scope>NUCLEOTIDE SEQUENCE [LARGE SCALE GENOMIC DNA]</scope>
    <source>
        <strain evidence="1 2">Foug A</strain>
    </source>
</reference>
<dbReference type="STRING" id="1036808.A0A0C2ZRT5"/>
<gene>
    <name evidence="1" type="ORF">SCLCIDRAFT_30449</name>
</gene>
<evidence type="ECO:0000313" key="2">
    <source>
        <dbReference type="Proteomes" id="UP000053989"/>
    </source>
</evidence>
<evidence type="ECO:0000313" key="1">
    <source>
        <dbReference type="EMBL" id="KIM55287.1"/>
    </source>
</evidence>
<dbReference type="Proteomes" id="UP000053989">
    <property type="component" value="Unassembled WGS sequence"/>
</dbReference>
<dbReference type="OrthoDB" id="2691515at2759"/>